<sequence length="201" mass="21631">MKRALVIGGNGTLGKAVVAKLQEYSVEVITAGRQSGDYQVDMTSTESITSLFETVTNIDYVIVAAGQTHYAKLEELTPENNMISVQGKLLGQVNIVLIGQHYINDKGSFTLVSGIIQDHPILKGASSAMVNGAIDSFAKAAAYELPRGIRLNSVSPNLFVESAEKYKGVFIGFNPVPVERVANTFIQSALGIETAQTFKIY</sequence>
<dbReference type="EMBL" id="LITU01000042">
    <property type="protein sequence ID" value="KOY17206.1"/>
    <property type="molecule type" value="Genomic_DNA"/>
</dbReference>
<dbReference type="InterPro" id="IPR002347">
    <property type="entry name" value="SDR_fam"/>
</dbReference>
<evidence type="ECO:0000313" key="4">
    <source>
        <dbReference type="Proteomes" id="UP000037688"/>
    </source>
</evidence>
<dbReference type="OrthoDB" id="9787486at2"/>
<dbReference type="PANTHER" id="PTHR43477:SF1">
    <property type="entry name" value="DIHYDROANTICAPSIN 7-DEHYDROGENASE"/>
    <property type="match status" value="1"/>
</dbReference>
<name>A0A0M9BS43_9BACL</name>
<evidence type="ECO:0000256" key="2">
    <source>
        <dbReference type="ARBA" id="ARBA00023002"/>
    </source>
</evidence>
<dbReference type="CDD" id="cd11731">
    <property type="entry name" value="Lin1944_like_SDR_c"/>
    <property type="match status" value="1"/>
</dbReference>
<dbReference type="AlphaFoldDB" id="A0A0M9BS43"/>
<dbReference type="GO" id="GO:0016491">
    <property type="term" value="F:oxidoreductase activity"/>
    <property type="evidence" value="ECO:0007669"/>
    <property type="project" value="UniProtKB-KW"/>
</dbReference>
<evidence type="ECO:0000313" key="3">
    <source>
        <dbReference type="EMBL" id="KOY17206.1"/>
    </source>
</evidence>
<dbReference type="PANTHER" id="PTHR43477">
    <property type="entry name" value="DIHYDROANTICAPSIN 7-DEHYDROGENASE"/>
    <property type="match status" value="1"/>
</dbReference>
<accession>A0A0M9BS43</accession>
<dbReference type="NCBIfam" id="NF005754">
    <property type="entry name" value="PRK07578.1"/>
    <property type="match status" value="1"/>
</dbReference>
<comment type="caution">
    <text evidence="3">The sequence shown here is derived from an EMBL/GenBank/DDBJ whole genome shotgun (WGS) entry which is preliminary data.</text>
</comment>
<dbReference type="Pfam" id="PF13561">
    <property type="entry name" value="adh_short_C2"/>
    <property type="match status" value="1"/>
</dbReference>
<proteinExistence type="inferred from homology"/>
<keyword evidence="4" id="KW-1185">Reference proteome</keyword>
<dbReference type="Gene3D" id="3.40.50.720">
    <property type="entry name" value="NAD(P)-binding Rossmann-like Domain"/>
    <property type="match status" value="1"/>
</dbReference>
<gene>
    <name evidence="3" type="ORF">AMS66_06570</name>
</gene>
<evidence type="ECO:0000256" key="1">
    <source>
        <dbReference type="ARBA" id="ARBA00006484"/>
    </source>
</evidence>
<organism evidence="3 4">
    <name type="scientific">Paenibacillus xylanivorans</name>
    <dbReference type="NCBI Taxonomy" id="1705561"/>
    <lineage>
        <taxon>Bacteria</taxon>
        <taxon>Bacillati</taxon>
        <taxon>Bacillota</taxon>
        <taxon>Bacilli</taxon>
        <taxon>Bacillales</taxon>
        <taxon>Paenibacillaceae</taxon>
        <taxon>Paenibacillus</taxon>
    </lineage>
</organism>
<comment type="similarity">
    <text evidence="1">Belongs to the short-chain dehydrogenases/reductases (SDR) family.</text>
</comment>
<protein>
    <submittedName>
        <fullName evidence="3">Short-chain dehydrogenase</fullName>
    </submittedName>
</protein>
<dbReference type="SUPFAM" id="SSF51735">
    <property type="entry name" value="NAD(P)-binding Rossmann-fold domains"/>
    <property type="match status" value="1"/>
</dbReference>
<dbReference type="PATRIC" id="fig|1705561.3.peg.1035"/>
<reference evidence="3 4" key="1">
    <citation type="submission" date="2015-08" db="EMBL/GenBank/DDBJ databases">
        <title>Draft genome sequence of cellulolytic and xylanolytic Paenibacillus sp. A59, isolated from a decaying forest soil from Patagonia, Argentina.</title>
        <authorList>
            <person name="Ghio S."/>
            <person name="Caceres A.M."/>
            <person name="Talia P."/>
            <person name="Grasso D."/>
            <person name="Campos E."/>
        </authorList>
    </citation>
    <scope>NUCLEOTIDE SEQUENCE [LARGE SCALE GENOMIC DNA]</scope>
    <source>
        <strain evidence="3 4">A59</strain>
    </source>
</reference>
<dbReference type="Proteomes" id="UP000037688">
    <property type="component" value="Unassembled WGS sequence"/>
</dbReference>
<dbReference type="InterPro" id="IPR036291">
    <property type="entry name" value="NAD(P)-bd_dom_sf"/>
</dbReference>
<dbReference type="RefSeq" id="WP_053780037.1">
    <property type="nucleotide sequence ID" value="NZ_LITU01000042.1"/>
</dbReference>
<dbReference type="PRINTS" id="PR00081">
    <property type="entry name" value="GDHRDH"/>
</dbReference>
<keyword evidence="2" id="KW-0560">Oxidoreductase</keyword>
<dbReference type="InterPro" id="IPR051122">
    <property type="entry name" value="SDR_DHRS6-like"/>
</dbReference>